<evidence type="ECO:0000259" key="2">
    <source>
        <dbReference type="PROSITE" id="PS51192"/>
    </source>
</evidence>
<dbReference type="PROSITE" id="PS51192">
    <property type="entry name" value="HELICASE_ATP_BIND_1"/>
    <property type="match status" value="1"/>
</dbReference>
<dbReference type="InterPro" id="IPR000330">
    <property type="entry name" value="SNF2_N"/>
</dbReference>
<dbReference type="PANTHER" id="PTHR45766:SF6">
    <property type="entry name" value="SWI_SNF-RELATED MATRIX-ASSOCIATED ACTIN-DEPENDENT REGULATOR OF CHROMATIN SUBFAMILY A-LIKE PROTEIN 1"/>
    <property type="match status" value="1"/>
</dbReference>
<dbReference type="GO" id="GO:0016787">
    <property type="term" value="F:hydrolase activity"/>
    <property type="evidence" value="ECO:0007669"/>
    <property type="project" value="UniProtKB-KW"/>
</dbReference>
<sequence>MGIMQEEVTKTKLFTLSVYDERHFILHFASLDAETYNYAHGLVAGFPERRYRKSINAWIIPFTESTFDYLALKFTDEEYEVDSDARVVIDYHMRTRESLSKKEMRRWEYVFDGKVPEIKHEPRTKAYNHQTVCLDAWHGSEYFGVLMDTGVGKTWVAVNEACWSANEKVAAGGSAYKLLIACPKSLRGTWMAQLNEHLPEGYPYWVKRVRGGRVYAVQDCINFVKVKDYKLKVFICSYEQVKNMQEELIKMKFDLFVLDESTHIKNPGAKRTKGCNEVGDSCSRRAIMTGTPVANNVLDLYSQFRFLQDGCLGYDTYKGFKNRYAVVSRLESGWEQIQGYQNIEELKHRMAKCSFVVRKKDCLDLPEKQYMLHPVEMGPRQQSMYDQMAQHFLTTLEEDMSTVVGEGMVSAKIILTQYLRLSQICSGFVKTEEGDEVGIKDGDVKLQLLKELVETFDPNNKFIVWSRFTWEVNAITDLLDAMGVGWGRLKGKDSEKKRDAAIEGFNRDDLDVRVIVGDQGCGGYGLTLLGTKDHPNSDIIYLSNDFSSLKRGQSEDRGHRIGMHGTVTYHDIACEDSMDYVIAKRLQSKKEMGDLVKDYESIRRLLLGHA</sequence>
<dbReference type="Pfam" id="PF00176">
    <property type="entry name" value="SNF2-rel_dom"/>
    <property type="match status" value="1"/>
</dbReference>
<proteinExistence type="predicted"/>
<dbReference type="InterPro" id="IPR038718">
    <property type="entry name" value="SNF2-like_sf"/>
</dbReference>
<evidence type="ECO:0000256" key="1">
    <source>
        <dbReference type="ARBA" id="ARBA00022801"/>
    </source>
</evidence>
<dbReference type="GO" id="GO:0005524">
    <property type="term" value="F:ATP binding"/>
    <property type="evidence" value="ECO:0007669"/>
    <property type="project" value="InterPro"/>
</dbReference>
<protein>
    <recommendedName>
        <fullName evidence="2">Helicase ATP-binding domain-containing protein</fullName>
    </recommendedName>
</protein>
<dbReference type="GO" id="GO:0031297">
    <property type="term" value="P:replication fork processing"/>
    <property type="evidence" value="ECO:0007669"/>
    <property type="project" value="TreeGrafter"/>
</dbReference>
<dbReference type="EMBL" id="LAZR01000345">
    <property type="protein sequence ID" value="KKN73361.1"/>
    <property type="molecule type" value="Genomic_DNA"/>
</dbReference>
<dbReference type="InterPro" id="IPR014001">
    <property type="entry name" value="Helicase_ATP-bd"/>
</dbReference>
<accession>A0A0F9VIN3</accession>
<dbReference type="InterPro" id="IPR027417">
    <property type="entry name" value="P-loop_NTPase"/>
</dbReference>
<dbReference type="Gene3D" id="3.40.50.300">
    <property type="entry name" value="P-loop containing nucleotide triphosphate hydrolases"/>
    <property type="match status" value="1"/>
</dbReference>
<dbReference type="SMART" id="SM00487">
    <property type="entry name" value="DEXDc"/>
    <property type="match status" value="1"/>
</dbReference>
<organism evidence="3">
    <name type="scientific">marine sediment metagenome</name>
    <dbReference type="NCBI Taxonomy" id="412755"/>
    <lineage>
        <taxon>unclassified sequences</taxon>
        <taxon>metagenomes</taxon>
        <taxon>ecological metagenomes</taxon>
    </lineage>
</organism>
<dbReference type="SUPFAM" id="SSF52540">
    <property type="entry name" value="P-loop containing nucleoside triphosphate hydrolases"/>
    <property type="match status" value="2"/>
</dbReference>
<name>A0A0F9VIN3_9ZZZZ</name>
<dbReference type="GO" id="GO:0006281">
    <property type="term" value="P:DNA repair"/>
    <property type="evidence" value="ECO:0007669"/>
    <property type="project" value="TreeGrafter"/>
</dbReference>
<reference evidence="3" key="1">
    <citation type="journal article" date="2015" name="Nature">
        <title>Complex archaea that bridge the gap between prokaryotes and eukaryotes.</title>
        <authorList>
            <person name="Spang A."/>
            <person name="Saw J.H."/>
            <person name="Jorgensen S.L."/>
            <person name="Zaremba-Niedzwiedzka K."/>
            <person name="Martijn J."/>
            <person name="Lind A.E."/>
            <person name="van Eijk R."/>
            <person name="Schleper C."/>
            <person name="Guy L."/>
            <person name="Ettema T.J."/>
        </authorList>
    </citation>
    <scope>NUCLEOTIDE SEQUENCE</scope>
</reference>
<dbReference type="Gene3D" id="3.40.50.10810">
    <property type="entry name" value="Tandem AAA-ATPase domain"/>
    <property type="match status" value="1"/>
</dbReference>
<evidence type="ECO:0000313" key="3">
    <source>
        <dbReference type="EMBL" id="KKN73361.1"/>
    </source>
</evidence>
<feature type="domain" description="Helicase ATP-binding" evidence="2">
    <location>
        <begin position="134"/>
        <end position="310"/>
    </location>
</feature>
<gene>
    <name evidence="3" type="ORF">LCGC14_0401740</name>
</gene>
<dbReference type="AlphaFoldDB" id="A0A0F9VIN3"/>
<comment type="caution">
    <text evidence="3">The sequence shown here is derived from an EMBL/GenBank/DDBJ whole genome shotgun (WGS) entry which is preliminary data.</text>
</comment>
<dbReference type="PANTHER" id="PTHR45766">
    <property type="entry name" value="DNA ANNEALING HELICASE AND ENDONUCLEASE ZRANB3 FAMILY MEMBER"/>
    <property type="match status" value="1"/>
</dbReference>
<keyword evidence="1" id="KW-0378">Hydrolase</keyword>